<dbReference type="InterPro" id="IPR009022">
    <property type="entry name" value="EFG_III"/>
</dbReference>
<evidence type="ECO:0000313" key="12">
    <source>
        <dbReference type="Proteomes" id="UP001290861"/>
    </source>
</evidence>
<feature type="binding site" evidence="8">
    <location>
        <begin position="135"/>
        <end position="138"/>
    </location>
    <ligand>
        <name>GTP</name>
        <dbReference type="ChEBI" id="CHEBI:37565"/>
    </ligand>
</feature>
<dbReference type="SMART" id="SM00838">
    <property type="entry name" value="EFG_C"/>
    <property type="match status" value="1"/>
</dbReference>
<dbReference type="Gene3D" id="3.30.70.870">
    <property type="entry name" value="Elongation Factor G (Translational Gtpase), domain 3"/>
    <property type="match status" value="1"/>
</dbReference>
<dbReference type="GO" id="GO:0003746">
    <property type="term" value="F:translation elongation factor activity"/>
    <property type="evidence" value="ECO:0007669"/>
    <property type="project" value="UniProtKB-KW"/>
</dbReference>
<comment type="caution">
    <text evidence="11">The sequence shown here is derived from an EMBL/GenBank/DDBJ whole genome shotgun (WGS) entry which is preliminary data.</text>
</comment>
<evidence type="ECO:0000256" key="3">
    <source>
        <dbReference type="ARBA" id="ARBA00022741"/>
    </source>
</evidence>
<dbReference type="SUPFAM" id="SSF50447">
    <property type="entry name" value="Translation proteins"/>
    <property type="match status" value="1"/>
</dbReference>
<dbReference type="NCBIfam" id="NF009379">
    <property type="entry name" value="PRK12740.1-3"/>
    <property type="match status" value="1"/>
</dbReference>
<evidence type="ECO:0000259" key="10">
    <source>
        <dbReference type="PROSITE" id="PS51722"/>
    </source>
</evidence>
<sequence>MARTVPLSKVRNIGIMAHIDAGKTTVSERILYYTGRSHKIGEVHDGAATMDWMEQEQERGITITSAATTCMWKDHMISIIDTPGHVDFTMEVERALRVLDGAIALYCAVGGVQPQSETVWHQSERYEVPKIAFVNKMDRIGADFYAVVDGIQNMLGANAVPVVIPIGASDDFKGVIDLITMKALIFNDDAKGAEWDEIDIPDDLLENAKEWRNNLVEKCAEMDEELLEKYFEEGDLSEDEIWGILRKATCARQVVPVYCGSAFKNKGVQQVLDGVIKILPAPNEIPPIICTKNPDNQRKVDDNEVFSALAFKIMSDKHMGKLTYLRIYSGTMTAGTSIWNSSQQKKQRIGRLLRMHSNRQEALDVAVAGDIVAVAGLAETKTGDTLCEKDNEIFLESMDFPAPVISISIKPESNADNEKLGEALHRLADEDPTFTVAFDHETSETIIAGMGELHLEIIVDRLKREFGVVAEVGRPEVAYRETATSPAEGSYKHSKQSGGRGQYGHVVMSVEPGKPGDGFEFENKVVGGRIPSEFIPSVEKGVIQALEAGPFAGYPVVDMKVTLTDGSYHDVDSSDFAFQIAGRQGFKELFMKGNPQLLEPIMAIEITTPEEFMGPCNSTIAQRRGRIESMDERGGMKIVKGFVPLSEMFGYSNTIRSLTQGRASFSMTFEHYEAVPINIANEVVEKRRAEGKIK</sequence>
<evidence type="ECO:0000313" key="11">
    <source>
        <dbReference type="EMBL" id="MDZ8119043.1"/>
    </source>
</evidence>
<dbReference type="PANTHER" id="PTHR43261">
    <property type="entry name" value="TRANSLATION ELONGATION FACTOR G-RELATED"/>
    <property type="match status" value="1"/>
</dbReference>
<comment type="subcellular location">
    <subcellularLocation>
        <location evidence="8">Cytoplasm</location>
    </subcellularLocation>
</comment>
<protein>
    <recommendedName>
        <fullName evidence="2 8">Elongation factor G</fullName>
        <shortName evidence="8">EF-G</shortName>
    </recommendedName>
</protein>
<dbReference type="SUPFAM" id="SSF52540">
    <property type="entry name" value="P-loop containing nucleoside triphosphate hydrolases"/>
    <property type="match status" value="1"/>
</dbReference>
<dbReference type="Pfam" id="PF00009">
    <property type="entry name" value="GTP_EFTU"/>
    <property type="match status" value="1"/>
</dbReference>
<dbReference type="InterPro" id="IPR027417">
    <property type="entry name" value="P-loop_NTPase"/>
</dbReference>
<dbReference type="Pfam" id="PF22042">
    <property type="entry name" value="EF-G_D2"/>
    <property type="match status" value="1"/>
</dbReference>
<organism evidence="11 12">
    <name type="scientific">Pontiella agarivorans</name>
    <dbReference type="NCBI Taxonomy" id="3038953"/>
    <lineage>
        <taxon>Bacteria</taxon>
        <taxon>Pseudomonadati</taxon>
        <taxon>Kiritimatiellota</taxon>
        <taxon>Kiritimatiellia</taxon>
        <taxon>Kiritimatiellales</taxon>
        <taxon>Pontiellaceae</taxon>
        <taxon>Pontiella</taxon>
    </lineage>
</organism>
<comment type="similarity">
    <text evidence="1 8">Belongs to the TRAFAC class translation factor GTPase superfamily. Classic translation factor GTPase family. EF-G/EF-2 subfamily.</text>
</comment>
<feature type="region of interest" description="Disordered" evidence="9">
    <location>
        <begin position="481"/>
        <end position="502"/>
    </location>
</feature>
<dbReference type="InterPro" id="IPR035647">
    <property type="entry name" value="EFG_III/V"/>
</dbReference>
<keyword evidence="5 8" id="KW-0648">Protein biosynthesis</keyword>
<evidence type="ECO:0000256" key="5">
    <source>
        <dbReference type="ARBA" id="ARBA00022917"/>
    </source>
</evidence>
<proteinExistence type="inferred from homology"/>
<dbReference type="CDD" id="cd01886">
    <property type="entry name" value="EF-G"/>
    <property type="match status" value="1"/>
</dbReference>
<feature type="domain" description="Tr-type G" evidence="10">
    <location>
        <begin position="8"/>
        <end position="283"/>
    </location>
</feature>
<keyword evidence="3 8" id="KW-0547">Nucleotide-binding</keyword>
<feature type="binding site" evidence="8">
    <location>
        <begin position="17"/>
        <end position="24"/>
    </location>
    <ligand>
        <name>GTP</name>
        <dbReference type="ChEBI" id="CHEBI:37565"/>
    </ligand>
</feature>
<dbReference type="Proteomes" id="UP001290861">
    <property type="component" value="Unassembled WGS sequence"/>
</dbReference>
<feature type="binding site" evidence="8">
    <location>
        <begin position="81"/>
        <end position="85"/>
    </location>
    <ligand>
        <name>GTP</name>
        <dbReference type="ChEBI" id="CHEBI:37565"/>
    </ligand>
</feature>
<evidence type="ECO:0000256" key="6">
    <source>
        <dbReference type="ARBA" id="ARBA00023134"/>
    </source>
</evidence>
<accession>A0ABU5MXX6</accession>
<dbReference type="InterPro" id="IPR000795">
    <property type="entry name" value="T_Tr_GTP-bd_dom"/>
</dbReference>
<dbReference type="Gene3D" id="3.30.70.240">
    <property type="match status" value="1"/>
</dbReference>
<dbReference type="CDD" id="cd03713">
    <property type="entry name" value="EFG_mtEFG_C"/>
    <property type="match status" value="1"/>
</dbReference>
<dbReference type="PROSITE" id="PS51722">
    <property type="entry name" value="G_TR_2"/>
    <property type="match status" value="1"/>
</dbReference>
<evidence type="ECO:0000256" key="9">
    <source>
        <dbReference type="SAM" id="MobiDB-lite"/>
    </source>
</evidence>
<dbReference type="RefSeq" id="WP_322608833.1">
    <property type="nucleotide sequence ID" value="NZ_JARVCO010000010.1"/>
</dbReference>
<dbReference type="Gene3D" id="3.30.230.10">
    <property type="match status" value="1"/>
</dbReference>
<dbReference type="InterPro" id="IPR014721">
    <property type="entry name" value="Ribsml_uS5_D2-typ_fold_subgr"/>
</dbReference>
<dbReference type="PROSITE" id="PS00301">
    <property type="entry name" value="G_TR_1"/>
    <property type="match status" value="1"/>
</dbReference>
<keyword evidence="8" id="KW-0963">Cytoplasm</keyword>
<dbReference type="PANTHER" id="PTHR43261:SF1">
    <property type="entry name" value="RIBOSOME-RELEASING FACTOR 2, MITOCHONDRIAL"/>
    <property type="match status" value="1"/>
</dbReference>
<keyword evidence="12" id="KW-1185">Reference proteome</keyword>
<dbReference type="InterPro" id="IPR005225">
    <property type="entry name" value="Small_GTP-bd"/>
</dbReference>
<dbReference type="InterPro" id="IPR041095">
    <property type="entry name" value="EFG_II"/>
</dbReference>
<dbReference type="Pfam" id="PF14492">
    <property type="entry name" value="EFG_III"/>
    <property type="match status" value="1"/>
</dbReference>
<dbReference type="Pfam" id="PF00679">
    <property type="entry name" value="EFG_C"/>
    <property type="match status" value="1"/>
</dbReference>
<dbReference type="SUPFAM" id="SSF54980">
    <property type="entry name" value="EF-G C-terminal domain-like"/>
    <property type="match status" value="2"/>
</dbReference>
<evidence type="ECO:0000256" key="8">
    <source>
        <dbReference type="HAMAP-Rule" id="MF_00054"/>
    </source>
</evidence>
<evidence type="ECO:0000256" key="7">
    <source>
        <dbReference type="ARBA" id="ARBA00024731"/>
    </source>
</evidence>
<name>A0ABU5MXX6_9BACT</name>
<dbReference type="InterPro" id="IPR004540">
    <property type="entry name" value="Transl_elong_EFG/EF2"/>
</dbReference>
<dbReference type="Gene3D" id="3.40.50.300">
    <property type="entry name" value="P-loop containing nucleotide triphosphate hydrolases"/>
    <property type="match status" value="1"/>
</dbReference>
<reference evidence="11 12" key="1">
    <citation type="journal article" date="2024" name="Appl. Environ. Microbiol.">
        <title>Pontiella agarivorans sp. nov., a novel marine anaerobic bacterium capable of degrading macroalgal polysaccharides and fixing nitrogen.</title>
        <authorList>
            <person name="Liu N."/>
            <person name="Kivenson V."/>
            <person name="Peng X."/>
            <person name="Cui Z."/>
            <person name="Lankiewicz T.S."/>
            <person name="Gosselin K.M."/>
            <person name="English C.J."/>
            <person name="Blair E.M."/>
            <person name="O'Malley M.A."/>
            <person name="Valentine D.L."/>
        </authorList>
    </citation>
    <scope>NUCLEOTIDE SEQUENCE [LARGE SCALE GENOMIC DNA]</scope>
    <source>
        <strain evidence="11 12">NLcol2</strain>
    </source>
</reference>
<dbReference type="SUPFAM" id="SSF54211">
    <property type="entry name" value="Ribosomal protein S5 domain 2-like"/>
    <property type="match status" value="1"/>
</dbReference>
<keyword evidence="4 8" id="KW-0251">Elongation factor</keyword>
<dbReference type="EMBL" id="JARVCO010000010">
    <property type="protein sequence ID" value="MDZ8119043.1"/>
    <property type="molecule type" value="Genomic_DNA"/>
</dbReference>
<dbReference type="NCBIfam" id="TIGR00231">
    <property type="entry name" value="small_GTP"/>
    <property type="match status" value="1"/>
</dbReference>
<dbReference type="InterPro" id="IPR053905">
    <property type="entry name" value="EF-G-like_DII"/>
</dbReference>
<evidence type="ECO:0000256" key="2">
    <source>
        <dbReference type="ARBA" id="ARBA00017872"/>
    </source>
</evidence>
<dbReference type="CDD" id="cd04088">
    <property type="entry name" value="EFG_mtEFG_II"/>
    <property type="match status" value="1"/>
</dbReference>
<dbReference type="InterPro" id="IPR047872">
    <property type="entry name" value="EFG_IV"/>
</dbReference>
<evidence type="ECO:0000256" key="1">
    <source>
        <dbReference type="ARBA" id="ARBA00005870"/>
    </source>
</evidence>
<dbReference type="CDD" id="cd01434">
    <property type="entry name" value="EFG_mtEFG1_IV"/>
    <property type="match status" value="1"/>
</dbReference>
<dbReference type="InterPro" id="IPR005517">
    <property type="entry name" value="Transl_elong_EFG/EF2_IV"/>
</dbReference>
<dbReference type="NCBIfam" id="NF009381">
    <property type="entry name" value="PRK12740.1-5"/>
    <property type="match status" value="1"/>
</dbReference>
<dbReference type="Pfam" id="PF03764">
    <property type="entry name" value="EFG_IV"/>
    <property type="match status" value="1"/>
</dbReference>
<dbReference type="NCBIfam" id="TIGR00484">
    <property type="entry name" value="EF-G"/>
    <property type="match status" value="1"/>
</dbReference>
<dbReference type="InterPro" id="IPR000640">
    <property type="entry name" value="EFG_V-like"/>
</dbReference>
<comment type="function">
    <text evidence="7 8">Catalyzes the GTP-dependent ribosomal translocation step during translation elongation. During this step, the ribosome changes from the pre-translocational (PRE) to the post-translocational (POST) state as the newly formed A-site-bound peptidyl-tRNA and P-site-bound deacylated tRNA move to the P and E sites, respectively. Catalyzes the coordinated movement of the two tRNA molecules, the mRNA and conformational changes in the ribosome.</text>
</comment>
<dbReference type="InterPro" id="IPR035649">
    <property type="entry name" value="EFG_V"/>
</dbReference>
<dbReference type="InterPro" id="IPR031157">
    <property type="entry name" value="G_TR_CS"/>
</dbReference>
<dbReference type="CDD" id="cd16262">
    <property type="entry name" value="EFG_III"/>
    <property type="match status" value="1"/>
</dbReference>
<dbReference type="InterPro" id="IPR009000">
    <property type="entry name" value="Transl_B-barrel_sf"/>
</dbReference>
<dbReference type="PRINTS" id="PR00315">
    <property type="entry name" value="ELONGATNFCT"/>
</dbReference>
<dbReference type="HAMAP" id="MF_00054_B">
    <property type="entry name" value="EF_G_EF_2_B"/>
    <property type="match status" value="1"/>
</dbReference>
<gene>
    <name evidence="8 11" type="primary">fusA</name>
    <name evidence="11" type="ORF">P9H32_10440</name>
</gene>
<evidence type="ECO:0000256" key="4">
    <source>
        <dbReference type="ARBA" id="ARBA00022768"/>
    </source>
</evidence>
<dbReference type="Gene3D" id="2.40.30.10">
    <property type="entry name" value="Translation factors"/>
    <property type="match status" value="1"/>
</dbReference>
<keyword evidence="6 8" id="KW-0342">GTP-binding</keyword>
<dbReference type="InterPro" id="IPR020568">
    <property type="entry name" value="Ribosomal_Su5_D2-typ_SF"/>
</dbReference>
<dbReference type="SMART" id="SM00889">
    <property type="entry name" value="EFG_IV"/>
    <property type="match status" value="1"/>
</dbReference>